<organism evidence="4 5">
    <name type="scientific">Mastigocoleus testarum BC008</name>
    <dbReference type="NCBI Taxonomy" id="371196"/>
    <lineage>
        <taxon>Bacteria</taxon>
        <taxon>Bacillati</taxon>
        <taxon>Cyanobacteriota</taxon>
        <taxon>Cyanophyceae</taxon>
        <taxon>Nostocales</taxon>
        <taxon>Hapalosiphonaceae</taxon>
        <taxon>Mastigocoleus</taxon>
    </lineage>
</organism>
<keyword evidence="2" id="KW-0472">Membrane</keyword>
<dbReference type="Pfam" id="PF00805">
    <property type="entry name" value="Pentapeptide"/>
    <property type="match status" value="3"/>
</dbReference>
<keyword evidence="5" id="KW-1185">Reference proteome</keyword>
<dbReference type="SUPFAM" id="SSF141571">
    <property type="entry name" value="Pentapeptide repeat-like"/>
    <property type="match status" value="2"/>
</dbReference>
<comment type="caution">
    <text evidence="4">The sequence shown here is derived from an EMBL/GenBank/DDBJ whole genome shotgun (WGS) entry which is preliminary data.</text>
</comment>
<keyword evidence="2" id="KW-0812">Transmembrane</keyword>
<feature type="domain" description="CHAT" evidence="3">
    <location>
        <begin position="587"/>
        <end position="739"/>
    </location>
</feature>
<dbReference type="RefSeq" id="WP_027845745.1">
    <property type="nucleotide sequence ID" value="NZ_LMTZ01000094.1"/>
</dbReference>
<evidence type="ECO:0000313" key="5">
    <source>
        <dbReference type="Proteomes" id="UP000053372"/>
    </source>
</evidence>
<accession>A0A0V7ZPZ5</accession>
<name>A0A0V7ZPZ5_9CYAN</name>
<evidence type="ECO:0000259" key="3">
    <source>
        <dbReference type="Pfam" id="PF12770"/>
    </source>
</evidence>
<dbReference type="OrthoDB" id="528457at2"/>
<dbReference type="EMBL" id="LMTZ01000094">
    <property type="protein sequence ID" value="KST66788.1"/>
    <property type="molecule type" value="Genomic_DNA"/>
</dbReference>
<evidence type="ECO:0000256" key="2">
    <source>
        <dbReference type="SAM" id="Phobius"/>
    </source>
</evidence>
<dbReference type="InterPro" id="IPR001646">
    <property type="entry name" value="5peptide_repeat"/>
</dbReference>
<dbReference type="PANTHER" id="PTHR47485">
    <property type="entry name" value="THYLAKOID LUMENAL 17.4 KDA PROTEIN, CHLOROPLASTIC"/>
    <property type="match status" value="1"/>
</dbReference>
<evidence type="ECO:0000313" key="4">
    <source>
        <dbReference type="EMBL" id="KST66788.1"/>
    </source>
</evidence>
<dbReference type="Gene3D" id="2.160.20.80">
    <property type="entry name" value="E3 ubiquitin-protein ligase SopA"/>
    <property type="match status" value="2"/>
</dbReference>
<dbReference type="PANTHER" id="PTHR47485:SF1">
    <property type="entry name" value="THYLAKOID LUMENAL 17.4 KDA PROTEIN, CHLOROPLASTIC"/>
    <property type="match status" value="1"/>
</dbReference>
<dbReference type="AlphaFoldDB" id="A0A0V7ZPZ5"/>
<feature type="transmembrane region" description="Helical" evidence="2">
    <location>
        <begin position="124"/>
        <end position="149"/>
    </location>
</feature>
<gene>
    <name evidence="4" type="ORF">BC008_26745</name>
</gene>
<dbReference type="Proteomes" id="UP000053372">
    <property type="component" value="Unassembled WGS sequence"/>
</dbReference>
<proteinExistence type="predicted"/>
<feature type="transmembrane region" description="Helical" evidence="2">
    <location>
        <begin position="252"/>
        <end position="269"/>
    </location>
</feature>
<protein>
    <recommendedName>
        <fullName evidence="3">CHAT domain-containing protein</fullName>
    </recommendedName>
</protein>
<feature type="transmembrane region" description="Helical" evidence="2">
    <location>
        <begin position="215"/>
        <end position="240"/>
    </location>
</feature>
<reference evidence="4 5" key="1">
    <citation type="journal article" date="2015" name="Genome Announc.">
        <title>Draft Genome of the Euendolithic (true boring) Cyanobacterium Mastigocoleus testarum strain BC008.</title>
        <authorList>
            <person name="Guida B.S."/>
            <person name="Garcia-Pichel F."/>
        </authorList>
    </citation>
    <scope>NUCLEOTIDE SEQUENCE [LARGE SCALE GENOMIC DNA]</scope>
    <source>
        <strain evidence="4 5">BC008</strain>
    </source>
</reference>
<feature type="transmembrane region" description="Helical" evidence="2">
    <location>
        <begin position="185"/>
        <end position="209"/>
    </location>
</feature>
<dbReference type="InterPro" id="IPR024983">
    <property type="entry name" value="CHAT_dom"/>
</dbReference>
<dbReference type="Pfam" id="PF12770">
    <property type="entry name" value="CHAT"/>
    <property type="match status" value="1"/>
</dbReference>
<keyword evidence="1" id="KW-0677">Repeat</keyword>
<evidence type="ECO:0000256" key="1">
    <source>
        <dbReference type="ARBA" id="ARBA00022737"/>
    </source>
</evidence>
<feature type="transmembrane region" description="Helical" evidence="2">
    <location>
        <begin position="95"/>
        <end position="112"/>
    </location>
</feature>
<sequence length="765" mass="81702">MSLDYSGRNLRGKSFKGQNLTNADFSHADIRGANFTNAVLKGANFSHAKAGLQKRQAIFLVLVSLLLAGLSGFLFAFNGFLASFMFNNKSLENQVISWLTIIITIIFFVAAVRRGIQFAFGAGALTGAGAGAGTVALAVALAGALAVALTGAGAGALTGAGAGVGTGAVALAVALALAVAGAIAVAVALTGALAVAGVIAVAVALTGALTGALTLALTGAVALTGAGAVAIAGALVSAYIGWRAMKGDEKYAFIRNIAIAFAAFGGTSFRNADLTNANFTSATLKNTDFRNATLTRTCLRNVKKLDYARPGNTYLKYPQLRQVLITGNGRQKNFERQNLRGINLQGADLVDVSLIGADLSKANLQDSDLSRAKLVQTQLNATDFTGATLTGAYIEDWNITTHTNFRGVRCEYVYMRLPTDDNPEPWRKPDNREEVFGDGEFGDFIKPIVDTLDLYHNQGVDPRAIAISFKELAEKNPDADLELVAMEKRGADKFLIRAKVAPEADKSELNQQYFETYNYLKTLSPAEQKQHYLNQLSEKNKEIELKDKEIGLQQKQLASFENMIGTALGHPHSTATDIKTILVLAANPKTTSHLRLDEEVREIDAGLQRARKREKFDLQQRWAVGVRDISQALLDFKPHIVHFCGHGGGDDGLAFQNQTGQLQYVSTAALAGLFELFSPKSNQKVECVILNACYSEVQATAISQHIPYVIGMNQAVGDQAAIEFAVGFYSALGAGESIDFAYKLGCNAIAIAGIPENLTPIIHVK</sequence>
<feature type="transmembrane region" description="Helical" evidence="2">
    <location>
        <begin position="57"/>
        <end position="83"/>
    </location>
</feature>
<keyword evidence="2" id="KW-1133">Transmembrane helix</keyword>
<feature type="transmembrane region" description="Helical" evidence="2">
    <location>
        <begin position="155"/>
        <end position="178"/>
    </location>
</feature>